<dbReference type="GO" id="GO:0048038">
    <property type="term" value="F:quinone binding"/>
    <property type="evidence" value="ECO:0007669"/>
    <property type="project" value="UniProtKB-KW"/>
</dbReference>
<keyword evidence="4 5" id="KW-0472">Membrane</keyword>
<comment type="catalytic activity">
    <reaction evidence="5">
        <text>a quinone + NADH + 5 H(+)(in) = a quinol + NAD(+) + 4 H(+)(out)</text>
        <dbReference type="Rhea" id="RHEA:57888"/>
        <dbReference type="ChEBI" id="CHEBI:15378"/>
        <dbReference type="ChEBI" id="CHEBI:24646"/>
        <dbReference type="ChEBI" id="CHEBI:57540"/>
        <dbReference type="ChEBI" id="CHEBI:57945"/>
        <dbReference type="ChEBI" id="CHEBI:132124"/>
    </reaction>
</comment>
<evidence type="ECO:0000256" key="4">
    <source>
        <dbReference type="ARBA" id="ARBA00023136"/>
    </source>
</evidence>
<dbReference type="Pfam" id="PF00361">
    <property type="entry name" value="Proton_antipo_M"/>
    <property type="match status" value="1"/>
</dbReference>
<keyword evidence="5" id="KW-1003">Cell membrane</keyword>
<name>A0A5B2XKY3_9PSEU</name>
<sequence>MLALTAVGVLVADAFLPARRSPWIGGAALTGVLLALAADLVLAVGVLPQDRPRGTFCVGASCSYSVDRFTLLFQAVLLVAGTVVLLLANGEVRRAGLPAGEFHFLLLTALAGALTIAAGRDLVILVVGLEVVSLPVFALVALRRYDGRSAEAGLTMFLVSVTSTAVMLFGVSLVYGATGSMLLDTISAALRRPGTPHTVAATGVVLVLVGFGFKVSAVPFHFWAPDTYQGAPIAVAAFLSVVSKAAGFAGLVLVLTVGFGSYAGVWGPLVAVLAAASMTVGNLVALRQRAAIRLLAWSSIAQAGYMLAPLGAAAGLVGEPRVLGVLAAATVGYVAIYAVMNLGVFAVLSFVGWIDGLGGGRLDDYRGMARSHPALALALAFCLACLAGLPPGLAGLFAKIVVFRGVLTGGYGWLAVLMAVNTVLGLAYYLAWASRLFAPGPSESTAAFGPVPRHVAIAVGLAVAGTALMSVLPQLVLGVAPTLGG</sequence>
<dbReference type="GO" id="GO:0008137">
    <property type="term" value="F:NADH dehydrogenase (ubiquinone) activity"/>
    <property type="evidence" value="ECO:0007669"/>
    <property type="project" value="InterPro"/>
</dbReference>
<keyword evidence="5" id="KW-0520">NAD</keyword>
<comment type="function">
    <text evidence="5">NDH-1 shuttles electrons from NADH, via FMN and iron-sulfur (Fe-S) centers, to quinones in the respiratory chain. The immediate electron acceptor for the enzyme in this species is believed to be a menaquinone. Couples the redox reaction to proton translocation (for every two electrons transferred, four hydrogen ions are translocated across the cytoplasmic membrane), and thus conserves the redox energy in a proton gradient.</text>
</comment>
<dbReference type="InterPro" id="IPR010096">
    <property type="entry name" value="NADH-Q_OxRdtase_suN/2"/>
</dbReference>
<accession>A0A5B2XKY3</accession>
<feature type="transmembrane region" description="Helical" evidence="5">
    <location>
        <begin position="69"/>
        <end position="88"/>
    </location>
</feature>
<gene>
    <name evidence="5" type="primary">nuoN</name>
    <name evidence="8" type="ORF">F0L68_10270</name>
</gene>
<dbReference type="AlphaFoldDB" id="A0A5B2XKY3"/>
<keyword evidence="5" id="KW-1278">Translocase</keyword>
<comment type="subunit">
    <text evidence="5">NDH-1 is composed of 14 different subunits. Subunits NuoA, H, J, K, L, M, N constitute the membrane sector of the complex.</text>
</comment>
<reference evidence="8 9" key="1">
    <citation type="submission" date="2019-09" db="EMBL/GenBank/DDBJ databases">
        <title>Goodfellowia gen. nov., a new genus of the Pseudonocardineae related to Actinoalloteichus, containing Goodfellowia coeruleoviolacea gen. nov., comb. nov. gen. nov., comb. nov.</title>
        <authorList>
            <person name="Labeda D."/>
        </authorList>
    </citation>
    <scope>NUCLEOTIDE SEQUENCE [LARGE SCALE GENOMIC DNA]</scope>
    <source>
        <strain evidence="8 9">AN110305</strain>
    </source>
</reference>
<dbReference type="Proteomes" id="UP000323454">
    <property type="component" value="Unassembled WGS sequence"/>
</dbReference>
<dbReference type="GO" id="GO:0042773">
    <property type="term" value="P:ATP synthesis coupled electron transport"/>
    <property type="evidence" value="ECO:0007669"/>
    <property type="project" value="InterPro"/>
</dbReference>
<keyword evidence="5" id="KW-0813">Transport</keyword>
<feature type="transmembrane region" description="Helical" evidence="5">
    <location>
        <begin position="294"/>
        <end position="317"/>
    </location>
</feature>
<feature type="transmembrane region" description="Helical" evidence="5">
    <location>
        <begin position="454"/>
        <end position="476"/>
    </location>
</feature>
<feature type="transmembrane region" description="Helical" evidence="5">
    <location>
        <begin position="154"/>
        <end position="178"/>
    </location>
</feature>
<organism evidence="8 9">
    <name type="scientific">Solihabitans fulvus</name>
    <dbReference type="NCBI Taxonomy" id="1892852"/>
    <lineage>
        <taxon>Bacteria</taxon>
        <taxon>Bacillati</taxon>
        <taxon>Actinomycetota</taxon>
        <taxon>Actinomycetes</taxon>
        <taxon>Pseudonocardiales</taxon>
        <taxon>Pseudonocardiaceae</taxon>
        <taxon>Solihabitans</taxon>
    </lineage>
</organism>
<dbReference type="PANTHER" id="PTHR22773">
    <property type="entry name" value="NADH DEHYDROGENASE"/>
    <property type="match status" value="1"/>
</dbReference>
<dbReference type="HAMAP" id="MF_00445">
    <property type="entry name" value="NDH1_NuoN_1"/>
    <property type="match status" value="1"/>
</dbReference>
<feature type="transmembrane region" description="Helical" evidence="5">
    <location>
        <begin position="235"/>
        <end position="259"/>
    </location>
</feature>
<keyword evidence="2 5" id="KW-0812">Transmembrane</keyword>
<keyword evidence="3 5" id="KW-1133">Transmembrane helix</keyword>
<dbReference type="PRINTS" id="PR01434">
    <property type="entry name" value="NADHDHGNASE5"/>
</dbReference>
<evidence type="ECO:0000259" key="7">
    <source>
        <dbReference type="Pfam" id="PF00361"/>
    </source>
</evidence>
<dbReference type="EMBL" id="VUOB01000017">
    <property type="protein sequence ID" value="KAA2263422.1"/>
    <property type="molecule type" value="Genomic_DNA"/>
</dbReference>
<evidence type="ECO:0000256" key="6">
    <source>
        <dbReference type="RuleBase" id="RU000320"/>
    </source>
</evidence>
<dbReference type="OrthoDB" id="9811718at2"/>
<dbReference type="InterPro" id="IPR001750">
    <property type="entry name" value="ND/Mrp_TM"/>
</dbReference>
<dbReference type="EC" id="7.1.1.-" evidence="5"/>
<proteinExistence type="inferred from homology"/>
<dbReference type="GO" id="GO:0005886">
    <property type="term" value="C:plasma membrane"/>
    <property type="evidence" value="ECO:0007669"/>
    <property type="project" value="UniProtKB-SubCell"/>
</dbReference>
<feature type="transmembrane region" description="Helical" evidence="5">
    <location>
        <begin position="375"/>
        <end position="398"/>
    </location>
</feature>
<keyword evidence="9" id="KW-1185">Reference proteome</keyword>
<comment type="subcellular location">
    <subcellularLocation>
        <location evidence="5">Cell membrane</location>
        <topology evidence="5">Multi-pass membrane protein</topology>
    </subcellularLocation>
    <subcellularLocation>
        <location evidence="1">Endomembrane system</location>
        <topology evidence="1">Multi-pass membrane protein</topology>
    </subcellularLocation>
    <subcellularLocation>
        <location evidence="6">Membrane</location>
        <topology evidence="6">Multi-pass membrane protein</topology>
    </subcellularLocation>
</comment>
<keyword evidence="5" id="KW-0874">Quinone</keyword>
<evidence type="ECO:0000313" key="8">
    <source>
        <dbReference type="EMBL" id="KAA2263422.1"/>
    </source>
</evidence>
<evidence type="ECO:0000256" key="2">
    <source>
        <dbReference type="ARBA" id="ARBA00022692"/>
    </source>
</evidence>
<protein>
    <recommendedName>
        <fullName evidence="5">NADH-quinone oxidoreductase subunit N</fullName>
        <ecNumber evidence="5">7.1.1.-</ecNumber>
    </recommendedName>
    <alternativeName>
        <fullName evidence="5">NADH dehydrogenase I subunit N</fullName>
    </alternativeName>
    <alternativeName>
        <fullName evidence="5">NDH-1 subunit N</fullName>
    </alternativeName>
</protein>
<evidence type="ECO:0000256" key="1">
    <source>
        <dbReference type="ARBA" id="ARBA00004127"/>
    </source>
</evidence>
<evidence type="ECO:0000256" key="3">
    <source>
        <dbReference type="ARBA" id="ARBA00022989"/>
    </source>
</evidence>
<feature type="transmembrane region" description="Helical" evidence="5">
    <location>
        <begin position="198"/>
        <end position="223"/>
    </location>
</feature>
<evidence type="ECO:0000313" key="9">
    <source>
        <dbReference type="Proteomes" id="UP000323454"/>
    </source>
</evidence>
<feature type="transmembrane region" description="Helical" evidence="5">
    <location>
        <begin position="265"/>
        <end position="285"/>
    </location>
</feature>
<dbReference type="GO" id="GO:0012505">
    <property type="term" value="C:endomembrane system"/>
    <property type="evidence" value="ECO:0007669"/>
    <property type="project" value="UniProtKB-SubCell"/>
</dbReference>
<evidence type="ECO:0000256" key="5">
    <source>
        <dbReference type="HAMAP-Rule" id="MF_00445"/>
    </source>
</evidence>
<comment type="caution">
    <text evidence="8">The sequence shown here is derived from an EMBL/GenBank/DDBJ whole genome shotgun (WGS) entry which is preliminary data.</text>
</comment>
<feature type="transmembrane region" description="Helical" evidence="5">
    <location>
        <begin position="24"/>
        <end position="48"/>
    </location>
</feature>
<feature type="domain" description="NADH:quinone oxidoreductase/Mrp antiporter transmembrane" evidence="7">
    <location>
        <begin position="121"/>
        <end position="424"/>
    </location>
</feature>
<feature type="transmembrane region" description="Helical" evidence="5">
    <location>
        <begin position="323"/>
        <end position="354"/>
    </location>
</feature>
<feature type="transmembrane region" description="Helical" evidence="5">
    <location>
        <begin position="122"/>
        <end position="142"/>
    </location>
</feature>
<reference evidence="8 9" key="2">
    <citation type="submission" date="2019-09" db="EMBL/GenBank/DDBJ databases">
        <authorList>
            <person name="Jin C."/>
        </authorList>
    </citation>
    <scope>NUCLEOTIDE SEQUENCE [LARGE SCALE GENOMIC DNA]</scope>
    <source>
        <strain evidence="8 9">AN110305</strain>
    </source>
</reference>
<feature type="transmembrane region" description="Helical" evidence="5">
    <location>
        <begin position="410"/>
        <end position="433"/>
    </location>
</feature>
<dbReference type="GO" id="GO:0050136">
    <property type="term" value="F:NADH dehydrogenase (quinone) (non-electrogenic) activity"/>
    <property type="evidence" value="ECO:0007669"/>
    <property type="project" value="UniProtKB-UniRule"/>
</dbReference>
<comment type="similarity">
    <text evidence="5">Belongs to the complex I subunit 2 family.</text>
</comment>